<dbReference type="InterPro" id="IPR001763">
    <property type="entry name" value="Rhodanese-like_dom"/>
</dbReference>
<feature type="domain" description="Rhodanese" evidence="4">
    <location>
        <begin position="167"/>
        <end position="280"/>
    </location>
</feature>
<dbReference type="EMBL" id="JACHHY010000015">
    <property type="protein sequence ID" value="MBB5019265.1"/>
    <property type="molecule type" value="Genomic_DNA"/>
</dbReference>
<dbReference type="AlphaFoldDB" id="A0A840MP79"/>
<dbReference type="PANTHER" id="PTHR11364">
    <property type="entry name" value="THIOSULFATE SULFERTANSFERASE"/>
    <property type="match status" value="1"/>
</dbReference>
<dbReference type="RefSeq" id="WP_184039811.1">
    <property type="nucleotide sequence ID" value="NZ_JACHHY010000015.1"/>
</dbReference>
<dbReference type="InterPro" id="IPR036873">
    <property type="entry name" value="Rhodanese-like_dom_sf"/>
</dbReference>
<dbReference type="SUPFAM" id="SSF52821">
    <property type="entry name" value="Rhodanese/Cell cycle control phosphatase"/>
    <property type="match status" value="2"/>
</dbReference>
<keyword evidence="5" id="KW-0670">Pyruvate</keyword>
<dbReference type="Gene3D" id="3.40.250.10">
    <property type="entry name" value="Rhodanese-like domain"/>
    <property type="match status" value="2"/>
</dbReference>
<dbReference type="PANTHER" id="PTHR11364:SF27">
    <property type="entry name" value="SULFURTRANSFERASE"/>
    <property type="match status" value="1"/>
</dbReference>
<accession>A0A840MP79</accession>
<dbReference type="SMART" id="SM00450">
    <property type="entry name" value="RHOD"/>
    <property type="match status" value="2"/>
</dbReference>
<organism evidence="5 6">
    <name type="scientific">Chitinivorax tropicus</name>
    <dbReference type="NCBI Taxonomy" id="714531"/>
    <lineage>
        <taxon>Bacteria</taxon>
        <taxon>Pseudomonadati</taxon>
        <taxon>Pseudomonadota</taxon>
        <taxon>Betaproteobacteria</taxon>
        <taxon>Chitinivorax</taxon>
    </lineage>
</organism>
<dbReference type="PROSITE" id="PS50206">
    <property type="entry name" value="RHODANESE_3"/>
    <property type="match status" value="2"/>
</dbReference>
<name>A0A840MP79_9PROT</name>
<dbReference type="CDD" id="cd01449">
    <property type="entry name" value="TST_Repeat_2"/>
    <property type="match status" value="1"/>
</dbReference>
<feature type="domain" description="Rhodanese" evidence="4">
    <location>
        <begin position="17"/>
        <end position="136"/>
    </location>
</feature>
<sequence length="282" mass="31079">MEKQLLVSTEWLGSHLHAPDLIVLDVRHNLADPQAGKRAYSFSHIPEAYFLHLDHDLSGPATGHNGRHPLPSAAEFGKLLRKLGVTPDKILVAYDDSGGAYAARLWWMMRWIGLYNCAVLDGGWQKWVAEHRTVTQALPVMHESDHHGFAQEALKVSADHILTHLHDRDAMLVVDARSPDRFRGENETIDPVAGHIPGAVNRFFQHNLTASGTFKPPAELYHDFKALLGERSPSTVVSQCGSGVTACHNLLAMELAGLHGAKLYPGSWSEWCSDTTRPVAIG</sequence>
<protein>
    <recommendedName>
        <fullName evidence="3">Sulfurtransferase</fullName>
    </recommendedName>
</protein>
<evidence type="ECO:0000313" key="6">
    <source>
        <dbReference type="Proteomes" id="UP000575898"/>
    </source>
</evidence>
<dbReference type="Proteomes" id="UP000575898">
    <property type="component" value="Unassembled WGS sequence"/>
</dbReference>
<proteinExistence type="predicted"/>
<dbReference type="InterPro" id="IPR001307">
    <property type="entry name" value="Thiosulphate_STrfase_CS"/>
</dbReference>
<reference evidence="5 6" key="1">
    <citation type="submission" date="2020-08" db="EMBL/GenBank/DDBJ databases">
        <title>Genomic Encyclopedia of Type Strains, Phase IV (KMG-IV): sequencing the most valuable type-strain genomes for metagenomic binning, comparative biology and taxonomic classification.</title>
        <authorList>
            <person name="Goeker M."/>
        </authorList>
    </citation>
    <scope>NUCLEOTIDE SEQUENCE [LARGE SCALE GENOMIC DNA]</scope>
    <source>
        <strain evidence="5 6">DSM 27165</strain>
    </source>
</reference>
<keyword evidence="2" id="KW-0677">Repeat</keyword>
<comment type="caution">
    <text evidence="5">The sequence shown here is derived from an EMBL/GenBank/DDBJ whole genome shotgun (WGS) entry which is preliminary data.</text>
</comment>
<dbReference type="GO" id="GO:0004792">
    <property type="term" value="F:thiosulfate-cyanide sulfurtransferase activity"/>
    <property type="evidence" value="ECO:0007669"/>
    <property type="project" value="InterPro"/>
</dbReference>
<evidence type="ECO:0000313" key="5">
    <source>
        <dbReference type="EMBL" id="MBB5019265.1"/>
    </source>
</evidence>
<dbReference type="PROSITE" id="PS00683">
    <property type="entry name" value="RHODANESE_2"/>
    <property type="match status" value="1"/>
</dbReference>
<keyword evidence="6" id="KW-1185">Reference proteome</keyword>
<evidence type="ECO:0000256" key="1">
    <source>
        <dbReference type="ARBA" id="ARBA00022679"/>
    </source>
</evidence>
<evidence type="ECO:0000256" key="3">
    <source>
        <dbReference type="RuleBase" id="RU000507"/>
    </source>
</evidence>
<evidence type="ECO:0000259" key="4">
    <source>
        <dbReference type="PROSITE" id="PS50206"/>
    </source>
</evidence>
<dbReference type="InterPro" id="IPR045078">
    <property type="entry name" value="TST/MPST-like"/>
</dbReference>
<keyword evidence="1 3" id="KW-0808">Transferase</keyword>
<dbReference type="CDD" id="cd01448">
    <property type="entry name" value="TST_Repeat_1"/>
    <property type="match status" value="1"/>
</dbReference>
<evidence type="ECO:0000256" key="2">
    <source>
        <dbReference type="ARBA" id="ARBA00022737"/>
    </source>
</evidence>
<gene>
    <name evidence="5" type="ORF">HNQ59_002563</name>
</gene>
<dbReference type="Pfam" id="PF00581">
    <property type="entry name" value="Rhodanese"/>
    <property type="match status" value="2"/>
</dbReference>